<accession>A0A250XP95</accession>
<reference evidence="1 2" key="1">
    <citation type="submission" date="2017-08" db="EMBL/GenBank/DDBJ databases">
        <title>Acidophilic green algal genome provides insights into adaptation to an acidic environment.</title>
        <authorList>
            <person name="Hirooka S."/>
            <person name="Hirose Y."/>
            <person name="Kanesaki Y."/>
            <person name="Higuchi S."/>
            <person name="Fujiwara T."/>
            <person name="Onuma R."/>
            <person name="Era A."/>
            <person name="Ohbayashi R."/>
            <person name="Uzuka A."/>
            <person name="Nozaki H."/>
            <person name="Yoshikawa H."/>
            <person name="Miyagishima S.Y."/>
        </authorList>
    </citation>
    <scope>NUCLEOTIDE SEQUENCE [LARGE SCALE GENOMIC DNA]</scope>
    <source>
        <strain evidence="1 2">NIES-2499</strain>
    </source>
</reference>
<organism evidence="1 2">
    <name type="scientific">Chlamydomonas eustigma</name>
    <dbReference type="NCBI Taxonomy" id="1157962"/>
    <lineage>
        <taxon>Eukaryota</taxon>
        <taxon>Viridiplantae</taxon>
        <taxon>Chlorophyta</taxon>
        <taxon>core chlorophytes</taxon>
        <taxon>Chlorophyceae</taxon>
        <taxon>CS clade</taxon>
        <taxon>Chlamydomonadales</taxon>
        <taxon>Chlamydomonadaceae</taxon>
        <taxon>Chlamydomonas</taxon>
    </lineage>
</organism>
<gene>
    <name evidence="1" type="ORF">CEUSTIGMA_g12325.t1</name>
</gene>
<dbReference type="Proteomes" id="UP000232323">
    <property type="component" value="Unassembled WGS sequence"/>
</dbReference>
<evidence type="ECO:0000313" key="1">
    <source>
        <dbReference type="EMBL" id="GAX84904.1"/>
    </source>
</evidence>
<protein>
    <submittedName>
        <fullName evidence="1">Uncharacterized protein</fullName>
    </submittedName>
</protein>
<name>A0A250XP95_9CHLO</name>
<comment type="caution">
    <text evidence="1">The sequence shown here is derived from an EMBL/GenBank/DDBJ whole genome shotgun (WGS) entry which is preliminary data.</text>
</comment>
<dbReference type="EMBL" id="BEGY01000140">
    <property type="protein sequence ID" value="GAX84904.1"/>
    <property type="molecule type" value="Genomic_DNA"/>
</dbReference>
<proteinExistence type="predicted"/>
<keyword evidence="2" id="KW-1185">Reference proteome</keyword>
<sequence length="336" mass="36957">MHRTENKHELTRVTKSYFPPDVKLSAQQDSRMKLTAHRPMSEQLKTYIHALAGPSERVPLIYTGEPHTSLDRLHRDVVSHYRELATVLGDHERNDLTTEPPPLLTAFNYRSGLDPQLSSDLNHSSLDALDRLRLRGYNGSGVDQWGVSSAGPSQYRHQADLIGRGPGLGVSGPSFGPFVPSRSPHESVISPPPNMPALEAIGGIGVRASTFALRGAATQGLNYEETRLVYPPVGSTFDGHASRSVMDMRREAGRGAGIDTLSDLRYRRNAAKSLQSEMGLQDMVQSSWVPRSQMRSQQDQLDSFLSDYAHGRIGGMLAPPSLMYSTISPTLDQMQA</sequence>
<dbReference type="AlphaFoldDB" id="A0A250XP95"/>
<evidence type="ECO:0000313" key="2">
    <source>
        <dbReference type="Proteomes" id="UP000232323"/>
    </source>
</evidence>